<sequence>MTKRSTRPIGTSHSSSSSATKKQKERVSLKTLSAPIQKALYTVVKRNGILVPFRKERINKAIESAFRDTRQLDKEETLSTEVRHTVDTITNNVVDTAFTQAAQADCLTVEGIQDIVEMKLMELGYHDVARDYVVYREQHKALREDSPRNIKVLRRAGANVRFNPMKITAVIEKAFRACLSVKGPTPQTIIDAVNYIADKVITGVVSLAKLNETIHIEAIQDEVEKQLMAEGYYDIAKHYILYRHTRALQRAKEEVTEEGKVVETTAVQAEQPKDVAKERDYSIATATGRTISVKESDLRKVIMHACKGLEESVSCDEILRTSLLNFYEGMKEAEVDISHIMAAKSLIEREPNYTYAAARLLLNKVYKEVLGVDAASKSLKKRHKEYFAEYIEKGIAVDRLDPRLREFKLDLLTDAMDLSRSDLFDYQGMQTLYDRYFIHHENIRLETPQIFWMRVAMGLSLLEGKGKEARAIEFYNTLSQFYYISATPTLFNAGTLHSQLSSCYLSTIMDDLNHIFKVVADDAQLSKWAGGIGNDWTNIRATGSRIKGTNGNSQGVIPFLKVANDTAVAVNQGGKRQGAMCAYLETWHLDIEDFIELRKNTGDERRRTHDMNTANWIPDLFFKRVLANEKWTLFSPSNTPDLHDLYGQAFEKRYCEYEAMVARGELKLFKTVEAMQLWRRMLSMLFETGHPWMTFKDPSNIRSPQTHVGVVHSSNLCTEILLNTSEDETAVCNLGSINLAKHTTSQGIDKEQLAYTIKTAIRMLDNVIDINFYPTKEAEQANAKHRPIGLGLMGFQDALYTQNISYASPDAVRFADQSMELISYHAILASSELAKERGPYSSYKGSKWEQGLLPIDTIDLLANERGRPIDMDRSASLDWTPVRKSIKTYGMRNSHTMAIAPTATIANITGITQSIEPMYKNLFVKSNLSGEFTIINKHLVQTLKQHNLWDDEMIDDLKYFDGSIAEIERIPNDLKRLFITAFEVEPEWIIECASRRQKWIDMGQSLNLYLAEPNGQVLHDMYLLAWEKGLKTTYYLRSLSATQVEKSSLDINKRSIQPRWMKNKSASSNIQIERKPTQPSVCNLEEGCESCQ</sequence>
<evidence type="ECO:0000256" key="1">
    <source>
        <dbReference type="ARBA" id="ARBA00010406"/>
    </source>
</evidence>
<dbReference type="InterPro" id="IPR013346">
    <property type="entry name" value="NrdE_NrdA_C"/>
</dbReference>
<organism evidence="13 14">
    <name type="scientific">Simkania negevensis</name>
    <dbReference type="NCBI Taxonomy" id="83561"/>
    <lineage>
        <taxon>Bacteria</taxon>
        <taxon>Pseudomonadati</taxon>
        <taxon>Chlamydiota</taxon>
        <taxon>Chlamydiia</taxon>
        <taxon>Parachlamydiales</taxon>
        <taxon>Simkaniaceae</taxon>
        <taxon>Simkania</taxon>
    </lineage>
</organism>
<dbReference type="PANTHER" id="PTHR11573:SF6">
    <property type="entry name" value="RIBONUCLEOSIDE-DIPHOSPHATE REDUCTASE LARGE SUBUNIT"/>
    <property type="match status" value="1"/>
</dbReference>
<evidence type="ECO:0000313" key="14">
    <source>
        <dbReference type="Proteomes" id="UP000722121"/>
    </source>
</evidence>
<dbReference type="Pfam" id="PF00317">
    <property type="entry name" value="Ribonuc_red_lgN"/>
    <property type="match status" value="1"/>
</dbReference>
<dbReference type="PRINTS" id="PR01183">
    <property type="entry name" value="RIBORDTASEM1"/>
</dbReference>
<evidence type="ECO:0000313" key="13">
    <source>
        <dbReference type="EMBL" id="MBN4067234.1"/>
    </source>
</evidence>
<dbReference type="InterPro" id="IPR008926">
    <property type="entry name" value="RNR_R1-su_N"/>
</dbReference>
<dbReference type="Proteomes" id="UP000722121">
    <property type="component" value="Unassembled WGS sequence"/>
</dbReference>
<keyword evidence="4 9" id="KW-0547">Nucleotide-binding</keyword>
<feature type="domain" description="ATP-cone" evidence="12">
    <location>
        <begin position="41"/>
        <end position="143"/>
    </location>
</feature>
<proteinExistence type="inferred from homology"/>
<dbReference type="Gene3D" id="3.20.70.20">
    <property type="match status" value="1"/>
</dbReference>
<dbReference type="Pfam" id="PF03477">
    <property type="entry name" value="ATP-cone"/>
    <property type="match status" value="2"/>
</dbReference>
<evidence type="ECO:0000256" key="5">
    <source>
        <dbReference type="ARBA" id="ARBA00022840"/>
    </source>
</evidence>
<keyword evidence="7 10" id="KW-0215">Deoxyribonucleotide synthesis</keyword>
<name>A0ABS3ARR6_9BACT</name>
<keyword evidence="14" id="KW-1185">Reference proteome</keyword>
<gene>
    <name evidence="13" type="ORF">JYU14_04035</name>
</gene>
<dbReference type="Pfam" id="PF02867">
    <property type="entry name" value="Ribonuc_red_lgC"/>
    <property type="match status" value="1"/>
</dbReference>
<dbReference type="InterPro" id="IPR005144">
    <property type="entry name" value="ATP-cone_dom"/>
</dbReference>
<evidence type="ECO:0000259" key="12">
    <source>
        <dbReference type="PROSITE" id="PS51161"/>
    </source>
</evidence>
<evidence type="ECO:0000256" key="7">
    <source>
        <dbReference type="ARBA" id="ARBA00023116"/>
    </source>
</evidence>
<dbReference type="NCBIfam" id="NF005544">
    <property type="entry name" value="PRK07207.1"/>
    <property type="match status" value="1"/>
</dbReference>
<evidence type="ECO:0000256" key="11">
    <source>
        <dbReference type="SAM" id="MobiDB-lite"/>
    </source>
</evidence>
<dbReference type="InterPro" id="IPR013509">
    <property type="entry name" value="RNR_lsu_N"/>
</dbReference>
<dbReference type="EMBL" id="JAFITR010000090">
    <property type="protein sequence ID" value="MBN4067234.1"/>
    <property type="molecule type" value="Genomic_DNA"/>
</dbReference>
<evidence type="ECO:0000256" key="8">
    <source>
        <dbReference type="ARBA" id="ARBA00047754"/>
    </source>
</evidence>
<accession>A0ABS3ARR6</accession>
<dbReference type="NCBIfam" id="TIGR02506">
    <property type="entry name" value="NrdE_NrdA"/>
    <property type="match status" value="1"/>
</dbReference>
<feature type="domain" description="ATP-cone" evidence="12">
    <location>
        <begin position="150"/>
        <end position="250"/>
    </location>
</feature>
<evidence type="ECO:0000256" key="10">
    <source>
        <dbReference type="RuleBase" id="RU003410"/>
    </source>
</evidence>
<evidence type="ECO:0000256" key="6">
    <source>
        <dbReference type="ARBA" id="ARBA00023002"/>
    </source>
</evidence>
<comment type="function">
    <text evidence="10">Provides the precursors necessary for DNA synthesis. Catalyzes the biosynthesis of deoxyribonucleotides from the corresponding ribonucleotides.</text>
</comment>
<feature type="region of interest" description="Disordered" evidence="11">
    <location>
        <begin position="1"/>
        <end position="27"/>
    </location>
</feature>
<evidence type="ECO:0000256" key="4">
    <source>
        <dbReference type="ARBA" id="ARBA00022741"/>
    </source>
</evidence>
<comment type="caution">
    <text evidence="13">The sequence shown here is derived from an EMBL/GenBank/DDBJ whole genome shotgun (WGS) entry which is preliminary data.</text>
</comment>
<reference evidence="13 14" key="1">
    <citation type="submission" date="2021-02" db="EMBL/GenBank/DDBJ databases">
        <title>Activity-based single-cell genomes from oceanic crustal fluid captures similar information to metagenomic and metatranscriptomic surveys with orders of magnitude less sampling.</title>
        <authorList>
            <person name="D'Angelo T.S."/>
            <person name="Orcutt B.N."/>
        </authorList>
    </citation>
    <scope>NUCLEOTIDE SEQUENCE [LARGE SCALE GENOMIC DNA]</scope>
    <source>
        <strain evidence="13">AH-315-G07</strain>
    </source>
</reference>
<protein>
    <recommendedName>
        <fullName evidence="2 10">Ribonucleoside-diphosphate reductase</fullName>
        <ecNumber evidence="2 10">1.17.4.1</ecNumber>
    </recommendedName>
</protein>
<dbReference type="PANTHER" id="PTHR11573">
    <property type="entry name" value="RIBONUCLEOSIDE-DIPHOSPHATE REDUCTASE LARGE CHAIN"/>
    <property type="match status" value="1"/>
</dbReference>
<evidence type="ECO:0000256" key="3">
    <source>
        <dbReference type="ARBA" id="ARBA00022533"/>
    </source>
</evidence>
<keyword evidence="5 9" id="KW-0067">ATP-binding</keyword>
<feature type="domain" description="ATP-cone" evidence="12">
    <location>
        <begin position="281"/>
        <end position="371"/>
    </location>
</feature>
<dbReference type="NCBIfam" id="NF009029">
    <property type="entry name" value="PRK12365.1"/>
    <property type="match status" value="1"/>
</dbReference>
<dbReference type="PROSITE" id="PS51161">
    <property type="entry name" value="ATP_CONE"/>
    <property type="match status" value="3"/>
</dbReference>
<dbReference type="EC" id="1.17.4.1" evidence="2 10"/>
<evidence type="ECO:0000256" key="2">
    <source>
        <dbReference type="ARBA" id="ARBA00012274"/>
    </source>
</evidence>
<comment type="similarity">
    <text evidence="1 10">Belongs to the ribonucleoside diphosphate reductase large chain family.</text>
</comment>
<evidence type="ECO:0000256" key="9">
    <source>
        <dbReference type="PROSITE-ProRule" id="PRU00492"/>
    </source>
</evidence>
<keyword evidence="6 10" id="KW-0560">Oxidoreductase</keyword>
<dbReference type="SUPFAM" id="SSF51998">
    <property type="entry name" value="PFL-like glycyl radical enzymes"/>
    <property type="match status" value="1"/>
</dbReference>
<dbReference type="CDD" id="cd01679">
    <property type="entry name" value="RNR_I"/>
    <property type="match status" value="1"/>
</dbReference>
<dbReference type="InterPro" id="IPR039718">
    <property type="entry name" value="Rrm1"/>
</dbReference>
<keyword evidence="3" id="KW-0021">Allosteric enzyme</keyword>
<dbReference type="PROSITE" id="PS00089">
    <property type="entry name" value="RIBORED_LARGE"/>
    <property type="match status" value="1"/>
</dbReference>
<comment type="catalytic activity">
    <reaction evidence="8 10">
        <text>a 2'-deoxyribonucleoside 5'-diphosphate + [thioredoxin]-disulfide + H2O = a ribonucleoside 5'-diphosphate + [thioredoxin]-dithiol</text>
        <dbReference type="Rhea" id="RHEA:23252"/>
        <dbReference type="Rhea" id="RHEA-COMP:10698"/>
        <dbReference type="Rhea" id="RHEA-COMP:10700"/>
        <dbReference type="ChEBI" id="CHEBI:15377"/>
        <dbReference type="ChEBI" id="CHEBI:29950"/>
        <dbReference type="ChEBI" id="CHEBI:50058"/>
        <dbReference type="ChEBI" id="CHEBI:57930"/>
        <dbReference type="ChEBI" id="CHEBI:73316"/>
        <dbReference type="EC" id="1.17.4.1"/>
    </reaction>
</comment>
<dbReference type="SUPFAM" id="SSF48168">
    <property type="entry name" value="R1 subunit of ribonucleotide reductase, N-terminal domain"/>
    <property type="match status" value="1"/>
</dbReference>
<dbReference type="InterPro" id="IPR000788">
    <property type="entry name" value="RNR_lg_C"/>
</dbReference>